<dbReference type="EMBL" id="JAATOP010000001">
    <property type="protein sequence ID" value="NIY70921.1"/>
    <property type="molecule type" value="Genomic_DNA"/>
</dbReference>
<dbReference type="InterPro" id="IPR003646">
    <property type="entry name" value="SH3-like_bac-type"/>
</dbReference>
<protein>
    <submittedName>
        <fullName evidence="3">SH3 domain-containing protein</fullName>
    </submittedName>
</protein>
<feature type="signal peptide" evidence="1">
    <location>
        <begin position="1"/>
        <end position="25"/>
    </location>
</feature>
<reference evidence="3 4" key="1">
    <citation type="submission" date="2020-03" db="EMBL/GenBank/DDBJ databases">
        <title>Bacterial isolates of synthetic phycosphere.</title>
        <authorList>
            <person name="Fu H."/>
            <person name="Moran M.A."/>
        </authorList>
    </citation>
    <scope>NUCLEOTIDE SEQUENCE [LARGE SCALE GENOMIC DNA]</scope>
    <source>
        <strain evidence="3 4">HF1</strain>
    </source>
</reference>
<sequence length="227" mass="23230">MTIIKRTLAGSAIALAVAAPAIAQAADATAATDLNVRSGPGAWYESVGVIPAGEMATIEGCLDGYEWCQVSYDGTDGWSYAPYLTVQAGDNVATIDTQPEQVEIKTVTYVNQEETDEDKGVAAIAGGTAGALIAYALGGPTTAIVASGLLGSAGAAEVVEPTTETMTYIQSNPVEPVNLSGEIVVGAGIPAEIVTYETPQDGLRYLNINGQYVAIDAETNAIVRIAG</sequence>
<organism evidence="3 4">
    <name type="scientific">Marivivens donghaensis</name>
    <dbReference type="NCBI Taxonomy" id="1699413"/>
    <lineage>
        <taxon>Bacteria</taxon>
        <taxon>Pseudomonadati</taxon>
        <taxon>Pseudomonadota</taxon>
        <taxon>Alphaproteobacteria</taxon>
        <taxon>Rhodobacterales</taxon>
        <taxon>Paracoccaceae</taxon>
        <taxon>Marivivens group</taxon>
        <taxon>Marivivens</taxon>
    </lineage>
</organism>
<dbReference type="InterPro" id="IPR009642">
    <property type="entry name" value="DUF1236"/>
</dbReference>
<dbReference type="RefSeq" id="WP_167635815.1">
    <property type="nucleotide sequence ID" value="NZ_JAATOP010000001.1"/>
</dbReference>
<feature type="chain" id="PRO_5045106646" evidence="1">
    <location>
        <begin position="26"/>
        <end position="227"/>
    </location>
</feature>
<evidence type="ECO:0000256" key="1">
    <source>
        <dbReference type="SAM" id="SignalP"/>
    </source>
</evidence>
<keyword evidence="4" id="KW-1185">Reference proteome</keyword>
<comment type="caution">
    <text evidence="3">The sequence shown here is derived from an EMBL/GenBank/DDBJ whole genome shotgun (WGS) entry which is preliminary data.</text>
</comment>
<evidence type="ECO:0000313" key="3">
    <source>
        <dbReference type="EMBL" id="NIY70921.1"/>
    </source>
</evidence>
<dbReference type="Pfam" id="PF06823">
    <property type="entry name" value="DUF1236"/>
    <property type="match status" value="1"/>
</dbReference>
<keyword evidence="1" id="KW-0732">Signal</keyword>
<dbReference type="PROSITE" id="PS51781">
    <property type="entry name" value="SH3B"/>
    <property type="match status" value="1"/>
</dbReference>
<dbReference type="Gene3D" id="2.30.30.40">
    <property type="entry name" value="SH3 Domains"/>
    <property type="match status" value="1"/>
</dbReference>
<dbReference type="Proteomes" id="UP000709466">
    <property type="component" value="Unassembled WGS sequence"/>
</dbReference>
<gene>
    <name evidence="3" type="ORF">HCZ30_00560</name>
</gene>
<name>A0ABX0VUN9_9RHOB</name>
<dbReference type="SMART" id="SM00287">
    <property type="entry name" value="SH3b"/>
    <property type="match status" value="1"/>
</dbReference>
<dbReference type="Pfam" id="PF08239">
    <property type="entry name" value="SH3_3"/>
    <property type="match status" value="1"/>
</dbReference>
<feature type="domain" description="SH3b" evidence="2">
    <location>
        <begin position="23"/>
        <end position="88"/>
    </location>
</feature>
<proteinExistence type="predicted"/>
<accession>A0ABX0VUN9</accession>
<evidence type="ECO:0000313" key="4">
    <source>
        <dbReference type="Proteomes" id="UP000709466"/>
    </source>
</evidence>
<evidence type="ECO:0000259" key="2">
    <source>
        <dbReference type="PROSITE" id="PS51781"/>
    </source>
</evidence>